<evidence type="ECO:0000259" key="2">
    <source>
        <dbReference type="Pfam" id="PF01970"/>
    </source>
</evidence>
<gene>
    <name evidence="3" type="ORF">SDC9_135634</name>
</gene>
<dbReference type="Pfam" id="PF01970">
    <property type="entry name" value="TctA"/>
    <property type="match status" value="1"/>
</dbReference>
<feature type="transmembrane region" description="Helical" evidence="1">
    <location>
        <begin position="192"/>
        <end position="215"/>
    </location>
</feature>
<dbReference type="PANTHER" id="PTHR35342">
    <property type="entry name" value="TRICARBOXYLIC TRANSPORT PROTEIN"/>
    <property type="match status" value="1"/>
</dbReference>
<dbReference type="AlphaFoldDB" id="A0A645DGC8"/>
<comment type="caution">
    <text evidence="3">The sequence shown here is derived from an EMBL/GenBank/DDBJ whole genome shotgun (WGS) entry which is preliminary data.</text>
</comment>
<feature type="transmembrane region" description="Helical" evidence="1">
    <location>
        <begin position="300"/>
        <end position="323"/>
    </location>
</feature>
<proteinExistence type="predicted"/>
<evidence type="ECO:0000313" key="3">
    <source>
        <dbReference type="EMBL" id="MPM88530.1"/>
    </source>
</evidence>
<dbReference type="InterPro" id="IPR002823">
    <property type="entry name" value="DUF112_TM"/>
</dbReference>
<evidence type="ECO:0000256" key="1">
    <source>
        <dbReference type="SAM" id="Phobius"/>
    </source>
</evidence>
<reference evidence="3" key="1">
    <citation type="submission" date="2019-08" db="EMBL/GenBank/DDBJ databases">
        <authorList>
            <person name="Kucharzyk K."/>
            <person name="Murdoch R.W."/>
            <person name="Higgins S."/>
            <person name="Loffler F."/>
        </authorList>
    </citation>
    <scope>NUCLEOTIDE SEQUENCE</scope>
</reference>
<feature type="transmembrane region" description="Helical" evidence="1">
    <location>
        <begin position="227"/>
        <end position="244"/>
    </location>
</feature>
<sequence length="333" mass="35598">MLKGIMAGCLGILISMVGQDATTGVFRFSFDIIDLAAGVEFVPVLIGLFAISELLSKTSDHKKLHTMSSAVQMNHNDHLHIKEFLSAWKTIVRSTFIGIVIGAIPGTGGGIASFLSYNEAKRRSKHPEEFGNGSIEGIAAAEAANNAVTGGALIPTMTLGVPGEAVTAVMLGALMMNGLIPGSRIFIEHRDVMYTILIGTVFINLFMLVQGKALIRVFSLITKIPDSLLMPILFALCVAGAYAVSNSVFNVFVMFIFGGLAFAMHYFGYPLVPLLLGVILGPMAESNLKRALVISDGSPLIFITRPISVVFILLTVLSVYASIRSSMVKKQEA</sequence>
<organism evidence="3">
    <name type="scientific">bioreactor metagenome</name>
    <dbReference type="NCBI Taxonomy" id="1076179"/>
    <lineage>
        <taxon>unclassified sequences</taxon>
        <taxon>metagenomes</taxon>
        <taxon>ecological metagenomes</taxon>
    </lineage>
</organism>
<keyword evidence="1" id="KW-0812">Transmembrane</keyword>
<feature type="transmembrane region" description="Helical" evidence="1">
    <location>
        <begin position="96"/>
        <end position="117"/>
    </location>
</feature>
<keyword evidence="1" id="KW-1133">Transmembrane helix</keyword>
<feature type="transmembrane region" description="Helical" evidence="1">
    <location>
        <begin position="35"/>
        <end position="55"/>
    </location>
</feature>
<keyword evidence="1" id="KW-0472">Membrane</keyword>
<accession>A0A645DGC8</accession>
<dbReference type="EMBL" id="VSSQ01036136">
    <property type="protein sequence ID" value="MPM88530.1"/>
    <property type="molecule type" value="Genomic_DNA"/>
</dbReference>
<dbReference type="PANTHER" id="PTHR35342:SF5">
    <property type="entry name" value="TRICARBOXYLIC TRANSPORT PROTEIN"/>
    <property type="match status" value="1"/>
</dbReference>
<name>A0A645DGC8_9ZZZZ</name>
<protein>
    <recommendedName>
        <fullName evidence="2">DUF112 domain-containing protein</fullName>
    </recommendedName>
</protein>
<feature type="transmembrane region" description="Helical" evidence="1">
    <location>
        <begin position="251"/>
        <end position="280"/>
    </location>
</feature>
<feature type="domain" description="DUF112" evidence="2">
    <location>
        <begin position="1"/>
        <end position="276"/>
    </location>
</feature>